<comment type="similarity">
    <text evidence="2">Belongs to the TRAFAC class translation factor GTPase superfamily. Classic translation factor GTPase family. IF-2 subfamily.</text>
</comment>
<dbReference type="CDD" id="cd01887">
    <property type="entry name" value="IF2_eIF5B"/>
    <property type="match status" value="1"/>
</dbReference>
<protein>
    <recommendedName>
        <fullName evidence="10">Translation initiation factor IF-2, mitochondrial</fullName>
    </recommendedName>
</protein>
<dbReference type="SUPFAM" id="SSF50447">
    <property type="entry name" value="Translation proteins"/>
    <property type="match status" value="2"/>
</dbReference>
<keyword evidence="7" id="KW-0496">Mitochondrion</keyword>
<reference evidence="13" key="1">
    <citation type="journal article" date="2021" name="Nat. Commun.">
        <title>Genetic determinants of endophytism in the Arabidopsis root mycobiome.</title>
        <authorList>
            <person name="Mesny F."/>
            <person name="Miyauchi S."/>
            <person name="Thiergart T."/>
            <person name="Pickel B."/>
            <person name="Atanasova L."/>
            <person name="Karlsson M."/>
            <person name="Huettel B."/>
            <person name="Barry K.W."/>
            <person name="Haridas S."/>
            <person name="Chen C."/>
            <person name="Bauer D."/>
            <person name="Andreopoulos W."/>
            <person name="Pangilinan J."/>
            <person name="LaButti K."/>
            <person name="Riley R."/>
            <person name="Lipzen A."/>
            <person name="Clum A."/>
            <person name="Drula E."/>
            <person name="Henrissat B."/>
            <person name="Kohler A."/>
            <person name="Grigoriev I.V."/>
            <person name="Martin F.M."/>
            <person name="Hacquard S."/>
        </authorList>
    </citation>
    <scope>NUCLEOTIDE SEQUENCE</scope>
    <source>
        <strain evidence="13">MPI-CAGE-CH-0230</strain>
    </source>
</reference>
<dbReference type="SUPFAM" id="SSF52540">
    <property type="entry name" value="P-loop containing nucleoside triphosphate hydrolases"/>
    <property type="match status" value="1"/>
</dbReference>
<feature type="domain" description="Tr-type G" evidence="12">
    <location>
        <begin position="556"/>
        <end position="724"/>
    </location>
</feature>
<evidence type="ECO:0000256" key="5">
    <source>
        <dbReference type="ARBA" id="ARBA00022917"/>
    </source>
</evidence>
<evidence type="ECO:0000256" key="4">
    <source>
        <dbReference type="ARBA" id="ARBA00022741"/>
    </source>
</evidence>
<evidence type="ECO:0000256" key="7">
    <source>
        <dbReference type="ARBA" id="ARBA00023128"/>
    </source>
</evidence>
<dbReference type="InterPro" id="IPR015760">
    <property type="entry name" value="TIF_IF2"/>
</dbReference>
<dbReference type="Gene3D" id="3.40.50.300">
    <property type="entry name" value="P-loop containing nucleotide triphosphate hydrolases"/>
    <property type="match status" value="1"/>
</dbReference>
<dbReference type="SUPFAM" id="SSF52156">
    <property type="entry name" value="Initiation factor IF2/eIF5b, domain 3"/>
    <property type="match status" value="1"/>
</dbReference>
<feature type="compositionally biased region" description="Basic residues" evidence="11">
    <location>
        <begin position="415"/>
        <end position="426"/>
    </location>
</feature>
<dbReference type="Pfam" id="PF11987">
    <property type="entry name" value="IF-2"/>
    <property type="match status" value="1"/>
</dbReference>
<dbReference type="InterPro" id="IPR009000">
    <property type="entry name" value="Transl_B-barrel_sf"/>
</dbReference>
<dbReference type="GO" id="GO:0005739">
    <property type="term" value="C:mitochondrion"/>
    <property type="evidence" value="ECO:0007669"/>
    <property type="project" value="UniProtKB-SubCell"/>
</dbReference>
<keyword evidence="6" id="KW-0809">Transit peptide</keyword>
<dbReference type="PANTHER" id="PTHR43381">
    <property type="entry name" value="TRANSLATION INITIATION FACTOR IF-2-RELATED"/>
    <property type="match status" value="1"/>
</dbReference>
<keyword evidence="14" id="KW-1185">Reference proteome</keyword>
<feature type="region of interest" description="Disordered" evidence="11">
    <location>
        <begin position="29"/>
        <end position="134"/>
    </location>
</feature>
<gene>
    <name evidence="13" type="ORF">B0I36DRAFT_35864</name>
</gene>
<feature type="compositionally biased region" description="Polar residues" evidence="11">
    <location>
        <begin position="382"/>
        <end position="393"/>
    </location>
</feature>
<dbReference type="PROSITE" id="PS01176">
    <property type="entry name" value="IF2"/>
    <property type="match status" value="1"/>
</dbReference>
<dbReference type="Proteomes" id="UP000756346">
    <property type="component" value="Unassembled WGS sequence"/>
</dbReference>
<dbReference type="Pfam" id="PF22042">
    <property type="entry name" value="EF-G_D2"/>
    <property type="match status" value="1"/>
</dbReference>
<keyword evidence="8" id="KW-0342">GTP-binding</keyword>
<sequence length="1106" mass="119878">MIRGRIAQMRRDAGVCAFCQHRLLSQRSLKPHHRSISATAPLRQEESPNPSSPATSPSSRPPGTVGWGAPAGAAPRGGFGWGASSLIKPSGGAAKAPSESLLSPHELEQRKRLIAQREAAEKPTQTQRPLPPFKHVFNAERQNAMYENWKKEAEDKKKGISSNIGIGSLAGRTLDPPAPPKAKVAERHRRPPRPSSIARAPSTASPQWDMSKGRRTAAAPPLAPTSPSAGPKFTAAPIPASPPAVAAPDIKPSTPATNNTSAVAATAPQSDLLAPPKPKEWGALATKQSAPDSRTTQTHALTSEATPTSDSASWSQLTRKAAAPKKDNSAEFFNNLLKKEQKKASSNTTQDWGRALDEQPRQKKKQDPYAVDEPKESVAPDVSQSTTYPTRSNGGRGRRLEYDFDESSYDTTNRKGGKHNQKKGGKSGRGSSSRFEEEEEMDEDEASAYEAYLEKQRLKAERKAAKEAERTGPIPIKLPELITISALASALKIEVPLFLEQLAELGFENITQDSIMAGETAALVAQEYGYEPTVDVGVERDLKRRPPAADPSILPQRPPVVTIMGHVDHGKTTLLDYLRKSSVAAQEHGGITQHIGAFSVKMSTGKQITFLDTPGHAAFLTMRQRGANVTDIVVLVVAADDSVKPQTLEALKHARGAKVPIIVAINKVDKDTARVEQVKNDLARNGVELEDFGGDVQVVCVSGKTGQGMDELEENIVTLAEILDMRAEDDGPAEGWILESSLKASGKVATVLVRRGTMRPGDIITAGTTFAKIRHLRNEAGVNVKKAGPGTAIEIYGWRELPAAGDEVIQASDEGRARTAIEYREGLREQEQAATDHAAISEVRNVQDEQRRRAMQTARNEVRDITRGKWNARKAAFLREAKAAAEEAMQVDGDASDGPRIVNFAVKADVHGSVEAVCASIQEIGNNEVTPRILRSAAGPITEFDVEHAAMSGSVIINFATTTPSNVKRLADEQGVKIIDHTIIYHLIDDVKATLSSYLAPDVSSKVLGEAEVQQVFQYNTKGRAFKNIAGCRVRNGVVTAGSMYRIFRGGEKIFDGKLETLKHHKKDVTEMRKGTECGMGFEDFQDIREGDQIQAYEEIKTARKL</sequence>
<dbReference type="HAMAP" id="MF_00100_B">
    <property type="entry name" value="IF_2_B"/>
    <property type="match status" value="1"/>
</dbReference>
<feature type="compositionally biased region" description="Low complexity" evidence="11">
    <location>
        <begin position="47"/>
        <end position="74"/>
    </location>
</feature>
<evidence type="ECO:0000313" key="14">
    <source>
        <dbReference type="Proteomes" id="UP000756346"/>
    </source>
</evidence>
<evidence type="ECO:0000256" key="6">
    <source>
        <dbReference type="ARBA" id="ARBA00022946"/>
    </source>
</evidence>
<evidence type="ECO:0000313" key="13">
    <source>
        <dbReference type="EMBL" id="KAH7018119.1"/>
    </source>
</evidence>
<dbReference type="RefSeq" id="XP_046006386.1">
    <property type="nucleotide sequence ID" value="XM_046158000.1"/>
</dbReference>
<dbReference type="Gene3D" id="3.40.50.10050">
    <property type="entry name" value="Translation initiation factor IF- 2, domain 3"/>
    <property type="match status" value="1"/>
</dbReference>
<evidence type="ECO:0000256" key="3">
    <source>
        <dbReference type="ARBA" id="ARBA00022540"/>
    </source>
</evidence>
<organism evidence="13 14">
    <name type="scientific">Microdochium trichocladiopsis</name>
    <dbReference type="NCBI Taxonomy" id="1682393"/>
    <lineage>
        <taxon>Eukaryota</taxon>
        <taxon>Fungi</taxon>
        <taxon>Dikarya</taxon>
        <taxon>Ascomycota</taxon>
        <taxon>Pezizomycotina</taxon>
        <taxon>Sordariomycetes</taxon>
        <taxon>Xylariomycetidae</taxon>
        <taxon>Xylariales</taxon>
        <taxon>Microdochiaceae</taxon>
        <taxon>Microdochium</taxon>
    </lineage>
</organism>
<dbReference type="PROSITE" id="PS51722">
    <property type="entry name" value="G_TR_2"/>
    <property type="match status" value="1"/>
</dbReference>
<evidence type="ECO:0000256" key="2">
    <source>
        <dbReference type="ARBA" id="ARBA00007733"/>
    </source>
</evidence>
<comment type="function">
    <text evidence="9">One of the essential components for the initiation of protein synthesis. Protects formylmethionyl-tRNA from spontaneous hydrolysis and promotes its binding to the 30S ribosomal subunits. Also involved in the hydrolysis of GTP during the formation of the 70S ribosomal complex.</text>
</comment>
<dbReference type="InterPro" id="IPR000795">
    <property type="entry name" value="T_Tr_GTP-bd_dom"/>
</dbReference>
<evidence type="ECO:0000256" key="11">
    <source>
        <dbReference type="SAM" id="MobiDB-lite"/>
    </source>
</evidence>
<keyword evidence="3" id="KW-0396">Initiation factor</keyword>
<comment type="subcellular location">
    <subcellularLocation>
        <location evidence="1">Mitochondrion</location>
    </subcellularLocation>
</comment>
<feature type="region of interest" description="Disordered" evidence="11">
    <location>
        <begin position="151"/>
        <end position="446"/>
    </location>
</feature>
<dbReference type="GO" id="GO:0003924">
    <property type="term" value="F:GTPase activity"/>
    <property type="evidence" value="ECO:0007669"/>
    <property type="project" value="InterPro"/>
</dbReference>
<dbReference type="Gene3D" id="2.40.30.10">
    <property type="entry name" value="Translation factors"/>
    <property type="match status" value="2"/>
</dbReference>
<dbReference type="GO" id="GO:0003743">
    <property type="term" value="F:translation initiation factor activity"/>
    <property type="evidence" value="ECO:0007669"/>
    <property type="project" value="UniProtKB-KW"/>
</dbReference>
<evidence type="ECO:0000259" key="12">
    <source>
        <dbReference type="PROSITE" id="PS51722"/>
    </source>
</evidence>
<dbReference type="FunFam" id="2.40.30.10:FF:000008">
    <property type="entry name" value="Translation initiation factor IF-2"/>
    <property type="match status" value="1"/>
</dbReference>
<feature type="compositionally biased region" description="Basic and acidic residues" evidence="11">
    <location>
        <begin position="354"/>
        <end position="378"/>
    </location>
</feature>
<dbReference type="EMBL" id="JAGTJQ010000011">
    <property type="protein sequence ID" value="KAH7018119.1"/>
    <property type="molecule type" value="Genomic_DNA"/>
</dbReference>
<accession>A0A9P9BH51</accession>
<feature type="compositionally biased region" description="Polar residues" evidence="11">
    <location>
        <begin position="286"/>
        <end position="318"/>
    </location>
</feature>
<dbReference type="FunFam" id="3.40.50.300:FF:000019">
    <property type="entry name" value="Translation initiation factor IF-2"/>
    <property type="match status" value="1"/>
</dbReference>
<dbReference type="OrthoDB" id="361630at2759"/>
<dbReference type="InterPro" id="IPR036925">
    <property type="entry name" value="TIF_IF2_dom3_sf"/>
</dbReference>
<feature type="compositionally biased region" description="Low complexity" evidence="11">
    <location>
        <begin position="216"/>
        <end position="268"/>
    </location>
</feature>
<feature type="compositionally biased region" description="Low complexity" evidence="11">
    <location>
        <begin position="195"/>
        <end position="206"/>
    </location>
</feature>
<dbReference type="InterPro" id="IPR053905">
    <property type="entry name" value="EF-G-like_DII"/>
</dbReference>
<dbReference type="Pfam" id="PF04760">
    <property type="entry name" value="IF2_N"/>
    <property type="match status" value="1"/>
</dbReference>
<evidence type="ECO:0000256" key="9">
    <source>
        <dbReference type="ARBA" id="ARBA00025162"/>
    </source>
</evidence>
<keyword evidence="4" id="KW-0547">Nucleotide-binding</keyword>
<dbReference type="InterPro" id="IPR027417">
    <property type="entry name" value="P-loop_NTPase"/>
</dbReference>
<evidence type="ECO:0000256" key="1">
    <source>
        <dbReference type="ARBA" id="ARBA00004173"/>
    </source>
</evidence>
<dbReference type="CDD" id="cd03692">
    <property type="entry name" value="mtIF2_IVc"/>
    <property type="match status" value="1"/>
</dbReference>
<evidence type="ECO:0000256" key="10">
    <source>
        <dbReference type="ARBA" id="ARBA00044200"/>
    </source>
</evidence>
<dbReference type="CDD" id="cd03702">
    <property type="entry name" value="IF2_mtIF2_II"/>
    <property type="match status" value="1"/>
</dbReference>
<keyword evidence="5" id="KW-0648">Protein biosynthesis</keyword>
<dbReference type="GeneID" id="70187546"/>
<dbReference type="FunFam" id="3.40.50.10050:FF:000001">
    <property type="entry name" value="Translation initiation factor IF-2"/>
    <property type="match status" value="1"/>
</dbReference>
<evidence type="ECO:0000256" key="8">
    <source>
        <dbReference type="ARBA" id="ARBA00023134"/>
    </source>
</evidence>
<dbReference type="GO" id="GO:0005525">
    <property type="term" value="F:GTP binding"/>
    <property type="evidence" value="ECO:0007669"/>
    <property type="project" value="UniProtKB-KW"/>
</dbReference>
<comment type="caution">
    <text evidence="13">The sequence shown here is derived from an EMBL/GenBank/DDBJ whole genome shotgun (WGS) entry which is preliminary data.</text>
</comment>
<dbReference type="InterPro" id="IPR044145">
    <property type="entry name" value="IF2_II"/>
</dbReference>
<name>A0A9P9BH51_9PEZI</name>
<feature type="compositionally biased region" description="Acidic residues" evidence="11">
    <location>
        <begin position="436"/>
        <end position="446"/>
    </location>
</feature>
<dbReference type="NCBIfam" id="TIGR00231">
    <property type="entry name" value="small_GTP"/>
    <property type="match status" value="1"/>
</dbReference>
<proteinExistence type="inferred from homology"/>
<dbReference type="InterPro" id="IPR006847">
    <property type="entry name" value="IF2_N"/>
</dbReference>
<dbReference type="Pfam" id="PF00009">
    <property type="entry name" value="GTP_EFTU"/>
    <property type="match status" value="1"/>
</dbReference>
<dbReference type="InterPro" id="IPR000178">
    <property type="entry name" value="TF_IF2_bacterial-like"/>
</dbReference>
<dbReference type="PANTHER" id="PTHR43381:SF20">
    <property type="entry name" value="TRANSLATION INITIATION FACTOR IF-2, MITOCHONDRIAL"/>
    <property type="match status" value="1"/>
</dbReference>
<dbReference type="InterPro" id="IPR023115">
    <property type="entry name" value="TIF_IF2_dom3"/>
</dbReference>
<dbReference type="AlphaFoldDB" id="A0A9P9BH51"/>
<dbReference type="InterPro" id="IPR005225">
    <property type="entry name" value="Small_GTP-bd"/>
</dbReference>